<feature type="transmembrane region" description="Helical" evidence="9">
    <location>
        <begin position="188"/>
        <end position="208"/>
    </location>
</feature>
<keyword evidence="2" id="KW-0813">Transport</keyword>
<evidence type="ECO:0000256" key="2">
    <source>
        <dbReference type="ARBA" id="ARBA00022448"/>
    </source>
</evidence>
<evidence type="ECO:0000256" key="4">
    <source>
        <dbReference type="ARBA" id="ARBA00022692"/>
    </source>
</evidence>
<dbReference type="InterPro" id="IPR052157">
    <property type="entry name" value="BCAA_transport_permease"/>
</dbReference>
<name>A0A202E548_9EURY</name>
<dbReference type="OrthoDB" id="43815at2157"/>
<evidence type="ECO:0000256" key="1">
    <source>
        <dbReference type="ARBA" id="ARBA00004651"/>
    </source>
</evidence>
<comment type="subcellular location">
    <subcellularLocation>
        <location evidence="1">Cell membrane</location>
        <topology evidence="1">Multi-pass membrane protein</topology>
    </subcellularLocation>
</comment>
<dbReference type="PANTHER" id="PTHR11795:SF447">
    <property type="entry name" value="ABC TRANSPORTER PERMEASE PROTEIN"/>
    <property type="match status" value="1"/>
</dbReference>
<dbReference type="InterPro" id="IPR019924">
    <property type="entry name" value="ABC_UrtB_arc"/>
</dbReference>
<keyword evidence="3" id="KW-1003">Cell membrane</keyword>
<evidence type="ECO:0000313" key="11">
    <source>
        <dbReference type="Proteomes" id="UP000196084"/>
    </source>
</evidence>
<evidence type="ECO:0000313" key="10">
    <source>
        <dbReference type="EMBL" id="OVE83324.1"/>
    </source>
</evidence>
<gene>
    <name evidence="10" type="ORF">B2G88_12705</name>
</gene>
<evidence type="ECO:0000256" key="5">
    <source>
        <dbReference type="ARBA" id="ARBA00022970"/>
    </source>
</evidence>
<evidence type="ECO:0000256" key="8">
    <source>
        <dbReference type="ARBA" id="ARBA00037998"/>
    </source>
</evidence>
<keyword evidence="7 9" id="KW-0472">Membrane</keyword>
<comment type="similarity">
    <text evidence="8">Belongs to the binding-protein-dependent transport system permease family. LivHM subfamily.</text>
</comment>
<dbReference type="GO" id="GO:0005886">
    <property type="term" value="C:plasma membrane"/>
    <property type="evidence" value="ECO:0007669"/>
    <property type="project" value="UniProtKB-SubCell"/>
</dbReference>
<keyword evidence="5" id="KW-0029">Amino-acid transport</keyword>
<keyword evidence="6 9" id="KW-1133">Transmembrane helix</keyword>
<feature type="transmembrane region" description="Helical" evidence="9">
    <location>
        <begin position="141"/>
        <end position="159"/>
    </location>
</feature>
<dbReference type="Proteomes" id="UP000196084">
    <property type="component" value="Unassembled WGS sequence"/>
</dbReference>
<proteinExistence type="inferred from homology"/>
<dbReference type="GO" id="GO:0022857">
    <property type="term" value="F:transmembrane transporter activity"/>
    <property type="evidence" value="ECO:0007669"/>
    <property type="project" value="InterPro"/>
</dbReference>
<feature type="transmembrane region" description="Helical" evidence="9">
    <location>
        <begin position="61"/>
        <end position="81"/>
    </location>
</feature>
<evidence type="ECO:0000256" key="9">
    <source>
        <dbReference type="SAM" id="Phobius"/>
    </source>
</evidence>
<accession>A0A202E548</accession>
<dbReference type="CDD" id="cd06582">
    <property type="entry name" value="TM_PBP1_LivH_like"/>
    <property type="match status" value="1"/>
</dbReference>
<protein>
    <submittedName>
        <fullName evidence="10">Branched-chain amino acid ABC transporter permease</fullName>
    </submittedName>
</protein>
<keyword evidence="11" id="KW-1185">Reference proteome</keyword>
<dbReference type="NCBIfam" id="TIGR03622">
    <property type="entry name" value="urea_t_UrtB_arc"/>
    <property type="match status" value="1"/>
</dbReference>
<organism evidence="10 11">
    <name type="scientific">Natronolimnobius baerhuensis</name>
    <dbReference type="NCBI Taxonomy" id="253108"/>
    <lineage>
        <taxon>Archaea</taxon>
        <taxon>Methanobacteriati</taxon>
        <taxon>Methanobacteriota</taxon>
        <taxon>Stenosarchaea group</taxon>
        <taxon>Halobacteria</taxon>
        <taxon>Halobacteriales</taxon>
        <taxon>Natrialbaceae</taxon>
        <taxon>Natronolimnobius</taxon>
    </lineage>
</organism>
<dbReference type="EMBL" id="MWPH01000003">
    <property type="protein sequence ID" value="OVE83324.1"/>
    <property type="molecule type" value="Genomic_DNA"/>
</dbReference>
<sequence>MDALYELLNFGFQFLDSFAFIVLATIGLAIIFGMMGIINLAHGEFILVGAYATTLSFHAGLPLPLAMVAGVVVTTIFGVILERTIIRHLYGRLLDSMVVTFGISLVMVQLTRIVFGNSLNQIGTPFGGISYGPYSYSTYRSVFLASAAIVTLVALYVVFTRTTFGVRARATIQDEETARSMGVDTDRMYLSTFAIGSALAGLTGALYAPATTMSPELGTYFLVEAFVAVVVGGPSVLLGTPLAGALLGAVDAFFANLWGQFIGTVFLLLTAIIAIRVMPDGITGLLRDLREKWGQSE</sequence>
<dbReference type="AlphaFoldDB" id="A0A202E548"/>
<feature type="transmembrane region" description="Helical" evidence="9">
    <location>
        <begin position="220"/>
        <end position="250"/>
    </location>
</feature>
<evidence type="ECO:0000256" key="6">
    <source>
        <dbReference type="ARBA" id="ARBA00022989"/>
    </source>
</evidence>
<keyword evidence="4 9" id="KW-0812">Transmembrane</keyword>
<feature type="transmembrane region" description="Helical" evidence="9">
    <location>
        <begin position="93"/>
        <end position="115"/>
    </location>
</feature>
<evidence type="ECO:0000256" key="3">
    <source>
        <dbReference type="ARBA" id="ARBA00022475"/>
    </source>
</evidence>
<comment type="caution">
    <text evidence="10">The sequence shown here is derived from an EMBL/GenBank/DDBJ whole genome shotgun (WGS) entry which is preliminary data.</text>
</comment>
<dbReference type="GO" id="GO:0006865">
    <property type="term" value="P:amino acid transport"/>
    <property type="evidence" value="ECO:0007669"/>
    <property type="project" value="UniProtKB-KW"/>
</dbReference>
<dbReference type="PANTHER" id="PTHR11795">
    <property type="entry name" value="BRANCHED-CHAIN AMINO ACID TRANSPORT SYSTEM PERMEASE PROTEIN LIVH"/>
    <property type="match status" value="1"/>
</dbReference>
<evidence type="ECO:0000256" key="7">
    <source>
        <dbReference type="ARBA" id="ARBA00023136"/>
    </source>
</evidence>
<feature type="transmembrane region" description="Helical" evidence="9">
    <location>
        <begin position="18"/>
        <end position="41"/>
    </location>
</feature>
<feature type="transmembrane region" description="Helical" evidence="9">
    <location>
        <begin position="257"/>
        <end position="278"/>
    </location>
</feature>
<reference evidence="10 11" key="1">
    <citation type="submission" date="2017-02" db="EMBL/GenBank/DDBJ databases">
        <title>Natronthermophilus aegyptiacus gen. nov.,sp. nov., an aerobic, extremely halophilic alkalithermophilic archaeon isolated from the athalassohaline Wadi An Natrun, Egypt.</title>
        <authorList>
            <person name="Zhao B."/>
        </authorList>
    </citation>
    <scope>NUCLEOTIDE SEQUENCE [LARGE SCALE GENOMIC DNA]</scope>
    <source>
        <strain evidence="10 11">CGMCC 1.3597</strain>
    </source>
</reference>
<dbReference type="Pfam" id="PF02653">
    <property type="entry name" value="BPD_transp_2"/>
    <property type="match status" value="1"/>
</dbReference>
<dbReference type="InterPro" id="IPR001851">
    <property type="entry name" value="ABC_transp_permease"/>
</dbReference>
<dbReference type="RefSeq" id="WP_054863314.1">
    <property type="nucleotide sequence ID" value="NZ_MWPH01000003.1"/>
</dbReference>